<dbReference type="SUPFAM" id="SSF47413">
    <property type="entry name" value="lambda repressor-like DNA-binding domains"/>
    <property type="match status" value="1"/>
</dbReference>
<feature type="domain" description="HTH lacI-type" evidence="5">
    <location>
        <begin position="8"/>
        <end position="64"/>
    </location>
</feature>
<dbReference type="GO" id="GO:0003700">
    <property type="term" value="F:DNA-binding transcription factor activity"/>
    <property type="evidence" value="ECO:0007669"/>
    <property type="project" value="TreeGrafter"/>
</dbReference>
<dbReference type="SMART" id="SM00354">
    <property type="entry name" value="HTH_LACI"/>
    <property type="match status" value="1"/>
</dbReference>
<comment type="caution">
    <text evidence="6">The sequence shown here is derived from an EMBL/GenBank/DDBJ whole genome shotgun (WGS) entry which is preliminary data.</text>
</comment>
<dbReference type="InterPro" id="IPR046335">
    <property type="entry name" value="LacI/GalR-like_sensor"/>
</dbReference>
<keyword evidence="1" id="KW-0678">Repressor</keyword>
<dbReference type="CDD" id="cd01392">
    <property type="entry name" value="HTH_LacI"/>
    <property type="match status" value="1"/>
</dbReference>
<dbReference type="STRING" id="1249481.D641_0106550"/>
<dbReference type="CDD" id="cd06288">
    <property type="entry name" value="PBP1_sucrose_transcription_regulator"/>
    <property type="match status" value="1"/>
</dbReference>
<dbReference type="HOGENOM" id="CLU_037628_6_0_11"/>
<dbReference type="PANTHER" id="PTHR30146:SF148">
    <property type="entry name" value="HTH-TYPE TRANSCRIPTIONAL REPRESSOR PURR-RELATED"/>
    <property type="match status" value="1"/>
</dbReference>
<keyword evidence="7" id="KW-1185">Reference proteome</keyword>
<evidence type="ECO:0000256" key="1">
    <source>
        <dbReference type="ARBA" id="ARBA00022491"/>
    </source>
</evidence>
<evidence type="ECO:0000313" key="7">
    <source>
        <dbReference type="Proteomes" id="UP000019754"/>
    </source>
</evidence>
<dbReference type="EMBL" id="AORC01000006">
    <property type="protein sequence ID" value="EYT50012.1"/>
    <property type="molecule type" value="Genomic_DNA"/>
</dbReference>
<organism evidence="6 7">
    <name type="scientific">Brachybacterium muris UCD-AY4</name>
    <dbReference type="NCBI Taxonomy" id="1249481"/>
    <lineage>
        <taxon>Bacteria</taxon>
        <taxon>Bacillati</taxon>
        <taxon>Actinomycetota</taxon>
        <taxon>Actinomycetes</taxon>
        <taxon>Micrococcales</taxon>
        <taxon>Dermabacteraceae</taxon>
        <taxon>Brachybacterium</taxon>
    </lineage>
</organism>
<dbReference type="Gene3D" id="1.10.260.40">
    <property type="entry name" value="lambda repressor-like DNA-binding domains"/>
    <property type="match status" value="1"/>
</dbReference>
<evidence type="ECO:0000256" key="3">
    <source>
        <dbReference type="ARBA" id="ARBA00023125"/>
    </source>
</evidence>
<dbReference type="InterPro" id="IPR028082">
    <property type="entry name" value="Peripla_BP_I"/>
</dbReference>
<keyword evidence="3" id="KW-0238">DNA-binding</keyword>
<dbReference type="InterPro" id="IPR000843">
    <property type="entry name" value="HTH_LacI"/>
</dbReference>
<dbReference type="InterPro" id="IPR010982">
    <property type="entry name" value="Lambda_DNA-bd_dom_sf"/>
</dbReference>
<proteinExistence type="predicted"/>
<dbReference type="PROSITE" id="PS50932">
    <property type="entry name" value="HTH_LACI_2"/>
    <property type="match status" value="1"/>
</dbReference>
<evidence type="ECO:0000259" key="5">
    <source>
        <dbReference type="PROSITE" id="PS50932"/>
    </source>
</evidence>
<gene>
    <name evidence="6" type="ORF">D641_0106550</name>
</gene>
<dbReference type="Proteomes" id="UP000019754">
    <property type="component" value="Unassembled WGS sequence"/>
</dbReference>
<accession>A0A022KVI7</accession>
<dbReference type="PANTHER" id="PTHR30146">
    <property type="entry name" value="LACI-RELATED TRANSCRIPTIONAL REPRESSOR"/>
    <property type="match status" value="1"/>
</dbReference>
<reference evidence="6 7" key="1">
    <citation type="journal article" date="2013" name="Genome Announc.">
        <title>Draft genome sequence of an Actinobacterium, Brachybacterium muris strain UCD-AY4.</title>
        <authorList>
            <person name="Lo J.R."/>
            <person name="Lang J.M."/>
            <person name="Darling A.E."/>
            <person name="Eisen J.A."/>
            <person name="Coil D.A."/>
        </authorList>
    </citation>
    <scope>NUCLEOTIDE SEQUENCE [LARGE SCALE GENOMIC DNA]</scope>
    <source>
        <strain evidence="6 7">UCD-AY4</strain>
    </source>
</reference>
<dbReference type="Pfam" id="PF13377">
    <property type="entry name" value="Peripla_BP_3"/>
    <property type="match status" value="1"/>
</dbReference>
<dbReference type="OrthoDB" id="9798934at2"/>
<sequence length="357" mass="38545">MTPPARRPTSADVAALAGVSRATVSMVLNGRVEGTVAAATQQRVLDAAEQLGYTRSALAISLKQQHTRTIGLITDEIATSPFAGRMARAASMTAAQRDYLVITVDLSLRDHSVADAARLLAERQVDGLIYATMGRVRVPVPQIPPGLPLVLLNCELDSAAGEEQLPTVVPDDYHGARRATRRLLDVGHERIVMLSGDDRSLAVLEREAGFRDELAEAGMSARILAAGWQMDDGYRTSRSLLAEDQPPTGLFCIRDRVAAGAIHAAACEGLEVPHDLSVIGFDDEDFFAEKLTPPLTTMALPHEQMGQRAMSLLLERLEPTGDRAQGSAGEPEAFPRERFLIDCPLVERESVGRPPLD</sequence>
<dbReference type="RefSeq" id="WP_017823013.1">
    <property type="nucleotide sequence ID" value="NZ_AORC01000006.1"/>
</dbReference>
<keyword evidence="4" id="KW-0804">Transcription</keyword>
<protein>
    <submittedName>
        <fullName evidence="6">LacI family transcriptional regulator</fullName>
    </submittedName>
</protein>
<dbReference type="AlphaFoldDB" id="A0A022KVI7"/>
<dbReference type="Pfam" id="PF00356">
    <property type="entry name" value="LacI"/>
    <property type="match status" value="1"/>
</dbReference>
<keyword evidence="2" id="KW-0805">Transcription regulation</keyword>
<dbReference type="Gene3D" id="3.40.50.2300">
    <property type="match status" value="2"/>
</dbReference>
<evidence type="ECO:0000256" key="4">
    <source>
        <dbReference type="ARBA" id="ARBA00023163"/>
    </source>
</evidence>
<dbReference type="GO" id="GO:0000976">
    <property type="term" value="F:transcription cis-regulatory region binding"/>
    <property type="evidence" value="ECO:0007669"/>
    <property type="project" value="TreeGrafter"/>
</dbReference>
<name>A0A022KVI7_9MICO</name>
<evidence type="ECO:0000313" key="6">
    <source>
        <dbReference type="EMBL" id="EYT50012.1"/>
    </source>
</evidence>
<dbReference type="SUPFAM" id="SSF53822">
    <property type="entry name" value="Periplasmic binding protein-like I"/>
    <property type="match status" value="1"/>
</dbReference>
<evidence type="ECO:0000256" key="2">
    <source>
        <dbReference type="ARBA" id="ARBA00023015"/>
    </source>
</evidence>